<evidence type="ECO:0000313" key="2">
    <source>
        <dbReference type="EMBL" id="MCC8620432.1"/>
    </source>
</evidence>
<proteinExistence type="predicted"/>
<keyword evidence="3" id="KW-1185">Reference proteome</keyword>
<feature type="transmembrane region" description="Helical" evidence="1">
    <location>
        <begin position="114"/>
        <end position="137"/>
    </location>
</feature>
<dbReference type="EMBL" id="JAJIUN010000001">
    <property type="protein sequence ID" value="MCC8620432.1"/>
    <property type="molecule type" value="Genomic_DNA"/>
</dbReference>
<keyword evidence="1" id="KW-1133">Transmembrane helix</keyword>
<dbReference type="Proteomes" id="UP001430544">
    <property type="component" value="Unassembled WGS sequence"/>
</dbReference>
<comment type="caution">
    <text evidence="2">The sequence shown here is derived from an EMBL/GenBank/DDBJ whole genome shotgun (WGS) entry which is preliminary data.</text>
</comment>
<feature type="transmembrane region" description="Helical" evidence="1">
    <location>
        <begin position="84"/>
        <end position="102"/>
    </location>
</feature>
<keyword evidence="1" id="KW-0812">Transmembrane</keyword>
<protein>
    <recommendedName>
        <fullName evidence="4">DUF2231 domain-containing protein</fullName>
    </recommendedName>
</protein>
<feature type="transmembrane region" description="Helical" evidence="1">
    <location>
        <begin position="53"/>
        <end position="72"/>
    </location>
</feature>
<dbReference type="RefSeq" id="WP_074052185.1">
    <property type="nucleotide sequence ID" value="NZ_CP018468.1"/>
</dbReference>
<keyword evidence="1" id="KW-0472">Membrane</keyword>
<organism evidence="2 3">
    <name type="scientific">Xanthomonas vesicatoria</name>
    <dbReference type="NCBI Taxonomy" id="56460"/>
    <lineage>
        <taxon>Bacteria</taxon>
        <taxon>Pseudomonadati</taxon>
        <taxon>Pseudomonadota</taxon>
        <taxon>Gammaproteobacteria</taxon>
        <taxon>Lysobacterales</taxon>
        <taxon>Lysobacteraceae</taxon>
        <taxon>Xanthomonas</taxon>
    </lineage>
</organism>
<reference evidence="2" key="1">
    <citation type="submission" date="2021-11" db="EMBL/GenBank/DDBJ databases">
        <title>Genome resources and taxonomic validation of 89 Xanthomonas strains.</title>
        <authorList>
            <person name="Tambong J.T."/>
        </authorList>
    </citation>
    <scope>NUCLEOTIDE SEQUENCE</scope>
    <source>
        <strain evidence="2">Bv 5-4A</strain>
    </source>
</reference>
<gene>
    <name evidence="2" type="ORF">LN473_00170</name>
</gene>
<accession>A0ABS8L3W8</accession>
<name>A0ABS8L3W8_9XANT</name>
<feature type="transmembrane region" description="Helical" evidence="1">
    <location>
        <begin position="12"/>
        <end position="33"/>
    </location>
</feature>
<sequence>MKISISVANTKLPIYAVFHVAIMLLIGLLVFALANWRAVNETLVSIITIGGNFWPAAILSAGSATFPLARALADGEEDNYSPRIAFISLGVCLIAARGAWLVHPGFSGNALESWAMGTVLVLAILSAMCAVLTLIFLRSEI</sequence>
<evidence type="ECO:0000313" key="3">
    <source>
        <dbReference type="Proteomes" id="UP001430544"/>
    </source>
</evidence>
<evidence type="ECO:0008006" key="4">
    <source>
        <dbReference type="Google" id="ProtNLM"/>
    </source>
</evidence>
<evidence type="ECO:0000256" key="1">
    <source>
        <dbReference type="SAM" id="Phobius"/>
    </source>
</evidence>